<sequence length="296" mass="32874">MSDTPLDIQVLHAMHTALGPMQLDLSLTLQSGSITALTGPSGAGKTTILRILAGLIKPQQGYIHWKNETWLDTKKGVWKSPQNRNTGLVFQDYALFPHLTIKQNIAFGLNPADDSTRVDDLLEEMELSQLAHQKPQQLSGGQQQRVALARALARRPPLLLLDEPLSALDRGMRQRMQDFLLEIHQKYQQTIVLVTHDPAEIFRMADQVVELEQGKIKTQGTPEAVFTSQYLPADGNALLAEVLSCHVEADGVTVKALIDQRIHTIRLSVGQAAELRPGSLFLLRYSLDSPQIMVVR</sequence>
<name>A0A4R4K1Z0_9BACT</name>
<dbReference type="EMBL" id="SMJU01000018">
    <property type="protein sequence ID" value="TDB60009.1"/>
    <property type="molecule type" value="Genomic_DNA"/>
</dbReference>
<dbReference type="PANTHER" id="PTHR42781:SF4">
    <property type="entry name" value="SPERMIDINE_PUTRESCINE IMPORT ATP-BINDING PROTEIN POTA"/>
    <property type="match status" value="1"/>
</dbReference>
<dbReference type="PANTHER" id="PTHR42781">
    <property type="entry name" value="SPERMIDINE/PUTRESCINE IMPORT ATP-BINDING PROTEIN POTA"/>
    <property type="match status" value="1"/>
</dbReference>
<dbReference type="InterPro" id="IPR027417">
    <property type="entry name" value="P-loop_NTPase"/>
</dbReference>
<comment type="caution">
    <text evidence="5">The sequence shown here is derived from an EMBL/GenBank/DDBJ whole genome shotgun (WGS) entry which is preliminary data.</text>
</comment>
<dbReference type="GO" id="GO:0005524">
    <property type="term" value="F:ATP binding"/>
    <property type="evidence" value="ECO:0007669"/>
    <property type="project" value="UniProtKB-KW"/>
</dbReference>
<dbReference type="RefSeq" id="WP_132121549.1">
    <property type="nucleotide sequence ID" value="NZ_SMJU01000018.1"/>
</dbReference>
<gene>
    <name evidence="5" type="ORF">EZE20_21280</name>
</gene>
<evidence type="ECO:0000256" key="3">
    <source>
        <dbReference type="ARBA" id="ARBA00022840"/>
    </source>
</evidence>
<dbReference type="SUPFAM" id="SSF52540">
    <property type="entry name" value="P-loop containing nucleoside triphosphate hydrolases"/>
    <property type="match status" value="1"/>
</dbReference>
<dbReference type="AlphaFoldDB" id="A0A4R4K1Z0"/>
<dbReference type="Proteomes" id="UP000295706">
    <property type="component" value="Unassembled WGS sequence"/>
</dbReference>
<reference evidence="5 6" key="1">
    <citation type="submission" date="2019-02" db="EMBL/GenBank/DDBJ databases">
        <title>Arundinibacter roseus gen. nov., sp. nov., a new member of the family Cytophagaceae.</title>
        <authorList>
            <person name="Szuroczki S."/>
            <person name="Khayer B."/>
            <person name="Sproer C."/>
            <person name="Toumi M."/>
            <person name="Szabo A."/>
            <person name="Felfoldi T."/>
            <person name="Schumann P."/>
            <person name="Toth E."/>
        </authorList>
    </citation>
    <scope>NUCLEOTIDE SEQUENCE [LARGE SCALE GENOMIC DNA]</scope>
    <source>
        <strain evidence="5 6">DMA-k-7a</strain>
    </source>
</reference>
<evidence type="ECO:0000256" key="1">
    <source>
        <dbReference type="ARBA" id="ARBA00022448"/>
    </source>
</evidence>
<keyword evidence="1" id="KW-0813">Transport</keyword>
<evidence type="ECO:0000256" key="2">
    <source>
        <dbReference type="ARBA" id="ARBA00022741"/>
    </source>
</evidence>
<dbReference type="Pfam" id="PF00005">
    <property type="entry name" value="ABC_tran"/>
    <property type="match status" value="1"/>
</dbReference>
<dbReference type="SMART" id="SM00382">
    <property type="entry name" value="AAA"/>
    <property type="match status" value="1"/>
</dbReference>
<dbReference type="GO" id="GO:0016887">
    <property type="term" value="F:ATP hydrolysis activity"/>
    <property type="evidence" value="ECO:0007669"/>
    <property type="project" value="InterPro"/>
</dbReference>
<dbReference type="InterPro" id="IPR050093">
    <property type="entry name" value="ABC_SmlMolc_Importer"/>
</dbReference>
<dbReference type="PROSITE" id="PS50893">
    <property type="entry name" value="ABC_TRANSPORTER_2"/>
    <property type="match status" value="1"/>
</dbReference>
<dbReference type="Gene3D" id="3.40.50.300">
    <property type="entry name" value="P-loop containing nucleotide triphosphate hydrolases"/>
    <property type="match status" value="1"/>
</dbReference>
<dbReference type="InterPro" id="IPR003593">
    <property type="entry name" value="AAA+_ATPase"/>
</dbReference>
<evidence type="ECO:0000313" key="5">
    <source>
        <dbReference type="EMBL" id="TDB60009.1"/>
    </source>
</evidence>
<keyword evidence="2" id="KW-0547">Nucleotide-binding</keyword>
<keyword evidence="6" id="KW-1185">Reference proteome</keyword>
<protein>
    <submittedName>
        <fullName evidence="5">ATP-binding cassette domain-containing protein</fullName>
    </submittedName>
</protein>
<accession>A0A4R4K1Z0</accession>
<dbReference type="OrthoDB" id="9802264at2"/>
<dbReference type="InterPro" id="IPR017871">
    <property type="entry name" value="ABC_transporter-like_CS"/>
</dbReference>
<organism evidence="5 6">
    <name type="scientific">Arundinibacter roseus</name>
    <dbReference type="NCBI Taxonomy" id="2070510"/>
    <lineage>
        <taxon>Bacteria</taxon>
        <taxon>Pseudomonadati</taxon>
        <taxon>Bacteroidota</taxon>
        <taxon>Cytophagia</taxon>
        <taxon>Cytophagales</taxon>
        <taxon>Spirosomataceae</taxon>
        <taxon>Arundinibacter</taxon>
    </lineage>
</organism>
<dbReference type="PROSITE" id="PS00211">
    <property type="entry name" value="ABC_TRANSPORTER_1"/>
    <property type="match status" value="1"/>
</dbReference>
<evidence type="ECO:0000313" key="6">
    <source>
        <dbReference type="Proteomes" id="UP000295706"/>
    </source>
</evidence>
<dbReference type="InterPro" id="IPR003439">
    <property type="entry name" value="ABC_transporter-like_ATP-bd"/>
</dbReference>
<feature type="domain" description="ABC transporter" evidence="4">
    <location>
        <begin position="6"/>
        <end position="238"/>
    </location>
</feature>
<keyword evidence="3 5" id="KW-0067">ATP-binding</keyword>
<proteinExistence type="predicted"/>
<evidence type="ECO:0000259" key="4">
    <source>
        <dbReference type="PROSITE" id="PS50893"/>
    </source>
</evidence>